<feature type="compositionally biased region" description="Low complexity" evidence="1">
    <location>
        <begin position="128"/>
        <end position="170"/>
    </location>
</feature>
<keyword evidence="3" id="KW-1185">Reference proteome</keyword>
<dbReference type="Proteomes" id="UP000094472">
    <property type="component" value="Unassembled WGS sequence"/>
</dbReference>
<protein>
    <submittedName>
        <fullName evidence="2">Uncharacterized protein</fullName>
    </submittedName>
</protein>
<accession>A0A1E3VXJ5</accession>
<feature type="compositionally biased region" description="Low complexity" evidence="1">
    <location>
        <begin position="176"/>
        <end position="211"/>
    </location>
</feature>
<dbReference type="OrthoDB" id="7931278at2"/>
<organism evidence="2 3">
    <name type="scientific">Methyloceanibacter superfactus</name>
    <dbReference type="NCBI Taxonomy" id="1774969"/>
    <lineage>
        <taxon>Bacteria</taxon>
        <taxon>Pseudomonadati</taxon>
        <taxon>Pseudomonadota</taxon>
        <taxon>Alphaproteobacteria</taxon>
        <taxon>Hyphomicrobiales</taxon>
        <taxon>Hyphomicrobiaceae</taxon>
        <taxon>Methyloceanibacter</taxon>
    </lineage>
</organism>
<reference evidence="2 3" key="1">
    <citation type="journal article" date="2016" name="Environ. Microbiol.">
        <title>New Methyloceanibacter diversity from North Sea sediments includes methanotroph containing solely the soluble methane monooxygenase.</title>
        <authorList>
            <person name="Vekeman B."/>
            <person name="Kerckhof F.M."/>
            <person name="Cremers G."/>
            <person name="de Vos P."/>
            <person name="Vandamme P."/>
            <person name="Boon N."/>
            <person name="Op den Camp H.J."/>
            <person name="Heylen K."/>
        </authorList>
    </citation>
    <scope>NUCLEOTIDE SEQUENCE [LARGE SCALE GENOMIC DNA]</scope>
    <source>
        <strain evidence="2 3">R-67175</strain>
    </source>
</reference>
<sequence>MPAGYDAEVAELFRDLRAASSLTETDLAAQIAAPIEVVQALEQGALYALPPWPETCRVVNAYGTLLNLDTRPLLRRIYAQIEAGIVELRPKTMPDVPVMAPQGGGNAAPSLPPMPQAPNWPNGQQVRAQPQAPWPGGAPQFPQGGMQGMPKQAGQAPAPQAPAPRASAPQAPAPQAPAWQNGPQAAPQPQARPAQPQQPVRPQQPARQPAPQAFPPEPQGLQPDPHGFQPDAQFQPDPHGLQPDPGGFQPDPYGLPPDAGFEATRASRRMRASRPGVRRNRWKTPRSWARRSRRRRARGPLC</sequence>
<evidence type="ECO:0000313" key="2">
    <source>
        <dbReference type="EMBL" id="ODR98243.1"/>
    </source>
</evidence>
<dbReference type="Gene3D" id="1.10.260.40">
    <property type="entry name" value="lambda repressor-like DNA-binding domains"/>
    <property type="match status" value="1"/>
</dbReference>
<evidence type="ECO:0000256" key="1">
    <source>
        <dbReference type="SAM" id="MobiDB-lite"/>
    </source>
</evidence>
<dbReference type="GO" id="GO:0003677">
    <property type="term" value="F:DNA binding"/>
    <property type="evidence" value="ECO:0007669"/>
    <property type="project" value="InterPro"/>
</dbReference>
<feature type="region of interest" description="Disordered" evidence="1">
    <location>
        <begin position="96"/>
        <end position="302"/>
    </location>
</feature>
<dbReference type="STRING" id="1774969.AUC69_10115"/>
<feature type="compositionally biased region" description="Basic residues" evidence="1">
    <location>
        <begin position="266"/>
        <end position="302"/>
    </location>
</feature>
<dbReference type="InterPro" id="IPR010982">
    <property type="entry name" value="Lambda_DNA-bd_dom_sf"/>
</dbReference>
<comment type="caution">
    <text evidence="2">The sequence shown here is derived from an EMBL/GenBank/DDBJ whole genome shotgun (WGS) entry which is preliminary data.</text>
</comment>
<evidence type="ECO:0000313" key="3">
    <source>
        <dbReference type="Proteomes" id="UP000094472"/>
    </source>
</evidence>
<gene>
    <name evidence="2" type="ORF">AUC69_10115</name>
</gene>
<dbReference type="EMBL" id="LPWF01000023">
    <property type="protein sequence ID" value="ODR98243.1"/>
    <property type="molecule type" value="Genomic_DNA"/>
</dbReference>
<proteinExistence type="predicted"/>
<dbReference type="RefSeq" id="WP_069441462.1">
    <property type="nucleotide sequence ID" value="NZ_LPWF01000023.1"/>
</dbReference>
<dbReference type="AlphaFoldDB" id="A0A1E3VXJ5"/>
<name>A0A1E3VXJ5_9HYPH</name>